<feature type="transmembrane region" description="Helical" evidence="9">
    <location>
        <begin position="142"/>
        <end position="164"/>
    </location>
</feature>
<gene>
    <name evidence="11" type="ORF">BSZ37_12075</name>
</gene>
<dbReference type="Pfam" id="PF00528">
    <property type="entry name" value="BPD_transp_1"/>
    <property type="match status" value="1"/>
</dbReference>
<protein>
    <recommendedName>
        <fullName evidence="3 9">Phosphate transport system permease protein PstA</fullName>
    </recommendedName>
</protein>
<feature type="transmembrane region" description="Helical" evidence="9">
    <location>
        <begin position="112"/>
        <end position="136"/>
    </location>
</feature>
<keyword evidence="8 9" id="KW-0472">Membrane</keyword>
<dbReference type="GO" id="GO:0005886">
    <property type="term" value="C:plasma membrane"/>
    <property type="evidence" value="ECO:0007669"/>
    <property type="project" value="UniProtKB-SubCell"/>
</dbReference>
<sequence length="294" mass="30707">MSAFDLTVPSPALARRRRRGGVLRGLSLAAVVVGLGTLVALLGQVLVEGIPWLSADLLFEYPSRIAERAGLKAALAGTFWLMLVTAAVAVPIGVGAAVYLEEYARPGRFLDLVTINIANLAGVPSVIYGVLGLAVFVRVLGFGASFVAGGITLALLVLPVIVIATQEALRAIPKGVRESAYALGATRWQVVRAHLLPLAAPGALTGIILALSRAIGETAPILVVGAATFLAFLPATPLDAFSALPVQIYNWASRPQDEFRGLAAAGILVLLAVLLVLNGLAIWLRDRAESRTAR</sequence>
<reference evidence="11 12" key="1">
    <citation type="submission" date="2016-11" db="EMBL/GenBank/DDBJ databases">
        <title>Study of marine rhodopsin-containing bacteria.</title>
        <authorList>
            <person name="Yoshizawa S."/>
            <person name="Kumagai Y."/>
            <person name="Kogure K."/>
        </authorList>
    </citation>
    <scope>NUCLEOTIDE SEQUENCE [LARGE SCALE GENOMIC DNA]</scope>
    <source>
        <strain evidence="11 12">SAORIC-28</strain>
    </source>
</reference>
<feature type="domain" description="ABC transmembrane type-1" evidence="10">
    <location>
        <begin position="75"/>
        <end position="281"/>
    </location>
</feature>
<dbReference type="Gene3D" id="1.10.3720.10">
    <property type="entry name" value="MetI-like"/>
    <property type="match status" value="1"/>
</dbReference>
<evidence type="ECO:0000313" key="12">
    <source>
        <dbReference type="Proteomes" id="UP000216339"/>
    </source>
</evidence>
<name>A0A271J174_9BACT</name>
<evidence type="ECO:0000256" key="8">
    <source>
        <dbReference type="ARBA" id="ARBA00023136"/>
    </source>
</evidence>
<dbReference type="CDD" id="cd06261">
    <property type="entry name" value="TM_PBP2"/>
    <property type="match status" value="1"/>
</dbReference>
<accession>A0A271J174</accession>
<evidence type="ECO:0000259" key="10">
    <source>
        <dbReference type="PROSITE" id="PS50928"/>
    </source>
</evidence>
<comment type="similarity">
    <text evidence="2 9">Belongs to the binding-protein-dependent transport system permease family. CysTW subfamily.</text>
</comment>
<comment type="caution">
    <text evidence="11">The sequence shown here is derived from an EMBL/GenBank/DDBJ whole genome shotgun (WGS) entry which is preliminary data.</text>
</comment>
<keyword evidence="7 9" id="KW-1133">Transmembrane helix</keyword>
<keyword evidence="12" id="KW-1185">Reference proteome</keyword>
<keyword evidence="6 9" id="KW-0812">Transmembrane</keyword>
<dbReference type="PROSITE" id="PS50928">
    <property type="entry name" value="ABC_TM1"/>
    <property type="match status" value="1"/>
</dbReference>
<evidence type="ECO:0000256" key="7">
    <source>
        <dbReference type="ARBA" id="ARBA00022989"/>
    </source>
</evidence>
<feature type="transmembrane region" description="Helical" evidence="9">
    <location>
        <begin position="221"/>
        <end position="241"/>
    </location>
</feature>
<evidence type="ECO:0000313" key="11">
    <source>
        <dbReference type="EMBL" id="PAP77110.1"/>
    </source>
</evidence>
<evidence type="ECO:0000256" key="1">
    <source>
        <dbReference type="ARBA" id="ARBA00004651"/>
    </source>
</evidence>
<keyword evidence="4" id="KW-0813">Transport</keyword>
<evidence type="ECO:0000256" key="2">
    <source>
        <dbReference type="ARBA" id="ARBA00007069"/>
    </source>
</evidence>
<dbReference type="RefSeq" id="WP_095510776.1">
    <property type="nucleotide sequence ID" value="NZ_MQWD01000001.1"/>
</dbReference>
<dbReference type="GO" id="GO:0035435">
    <property type="term" value="P:phosphate ion transmembrane transport"/>
    <property type="evidence" value="ECO:0007669"/>
    <property type="project" value="InterPro"/>
</dbReference>
<feature type="transmembrane region" description="Helical" evidence="9">
    <location>
        <begin position="262"/>
        <end position="284"/>
    </location>
</feature>
<feature type="transmembrane region" description="Helical" evidence="9">
    <location>
        <begin position="25"/>
        <end position="47"/>
    </location>
</feature>
<organism evidence="11 12">
    <name type="scientific">Rubrivirga marina</name>
    <dbReference type="NCBI Taxonomy" id="1196024"/>
    <lineage>
        <taxon>Bacteria</taxon>
        <taxon>Pseudomonadati</taxon>
        <taxon>Rhodothermota</taxon>
        <taxon>Rhodothermia</taxon>
        <taxon>Rhodothermales</taxon>
        <taxon>Rubricoccaceae</taxon>
        <taxon>Rubrivirga</taxon>
    </lineage>
</organism>
<dbReference type="InterPro" id="IPR005672">
    <property type="entry name" value="Phosphate_PstA"/>
</dbReference>
<evidence type="ECO:0000256" key="3">
    <source>
        <dbReference type="ARBA" id="ARBA00016864"/>
    </source>
</evidence>
<evidence type="ECO:0000256" key="9">
    <source>
        <dbReference type="RuleBase" id="RU363043"/>
    </source>
</evidence>
<dbReference type="GO" id="GO:0005315">
    <property type="term" value="F:phosphate transmembrane transporter activity"/>
    <property type="evidence" value="ECO:0007669"/>
    <property type="project" value="InterPro"/>
</dbReference>
<feature type="transmembrane region" description="Helical" evidence="9">
    <location>
        <begin position="79"/>
        <end position="100"/>
    </location>
</feature>
<dbReference type="InterPro" id="IPR000515">
    <property type="entry name" value="MetI-like"/>
</dbReference>
<proteinExistence type="inferred from homology"/>
<dbReference type="Proteomes" id="UP000216339">
    <property type="component" value="Unassembled WGS sequence"/>
</dbReference>
<evidence type="ECO:0000256" key="5">
    <source>
        <dbReference type="ARBA" id="ARBA00022475"/>
    </source>
</evidence>
<dbReference type="NCBIfam" id="TIGR00974">
    <property type="entry name" value="3a0107s02c"/>
    <property type="match status" value="1"/>
</dbReference>
<evidence type="ECO:0000256" key="4">
    <source>
        <dbReference type="ARBA" id="ARBA00022448"/>
    </source>
</evidence>
<dbReference type="PANTHER" id="PTHR43470:SF5">
    <property type="entry name" value="PHOSPHATE TRANSPORT SYSTEM PERMEASE PROTEIN PSTA"/>
    <property type="match status" value="1"/>
</dbReference>
<keyword evidence="5 9" id="KW-1003">Cell membrane</keyword>
<dbReference type="AlphaFoldDB" id="A0A271J174"/>
<dbReference type="EMBL" id="MQWD01000001">
    <property type="protein sequence ID" value="PAP77110.1"/>
    <property type="molecule type" value="Genomic_DNA"/>
</dbReference>
<feature type="transmembrane region" description="Helical" evidence="9">
    <location>
        <begin position="195"/>
        <end position="215"/>
    </location>
</feature>
<evidence type="ECO:0000256" key="6">
    <source>
        <dbReference type="ARBA" id="ARBA00022692"/>
    </source>
</evidence>
<dbReference type="InterPro" id="IPR035906">
    <property type="entry name" value="MetI-like_sf"/>
</dbReference>
<dbReference type="SUPFAM" id="SSF161098">
    <property type="entry name" value="MetI-like"/>
    <property type="match status" value="1"/>
</dbReference>
<dbReference type="PANTHER" id="PTHR43470">
    <property type="entry name" value="PHOSPHATE TRANSPORT SYSTEM PERMEASE PROTEIN PSTA-RELATED"/>
    <property type="match status" value="1"/>
</dbReference>
<dbReference type="OrthoDB" id="9785113at2"/>
<comment type="subcellular location">
    <subcellularLocation>
        <location evidence="1 9">Cell membrane</location>
        <topology evidence="1 9">Multi-pass membrane protein</topology>
    </subcellularLocation>
</comment>